<dbReference type="GO" id="GO:0005737">
    <property type="term" value="C:cytoplasm"/>
    <property type="evidence" value="ECO:0007669"/>
    <property type="project" value="TreeGrafter"/>
</dbReference>
<dbReference type="AlphaFoldDB" id="A0A563ES85"/>
<dbReference type="GO" id="GO:0004016">
    <property type="term" value="F:adenylate cyclase activity"/>
    <property type="evidence" value="ECO:0007669"/>
    <property type="project" value="TreeGrafter"/>
</dbReference>
<feature type="coiled-coil region" evidence="3">
    <location>
        <begin position="927"/>
        <end position="973"/>
    </location>
</feature>
<dbReference type="Gene3D" id="3.40.50.300">
    <property type="entry name" value="P-loop containing nucleotide triphosphate hydrolases"/>
    <property type="match status" value="1"/>
</dbReference>
<keyword evidence="3" id="KW-0175">Coiled coil</keyword>
<organism evidence="5 6">
    <name type="scientific">Lentzea tibetensis</name>
    <dbReference type="NCBI Taxonomy" id="2591470"/>
    <lineage>
        <taxon>Bacteria</taxon>
        <taxon>Bacillati</taxon>
        <taxon>Actinomycetota</taxon>
        <taxon>Actinomycetes</taxon>
        <taxon>Pseudonocardiales</taxon>
        <taxon>Pseudonocardiaceae</taxon>
        <taxon>Lentzea</taxon>
    </lineage>
</organism>
<dbReference type="InterPro" id="IPR027417">
    <property type="entry name" value="P-loop_NTPase"/>
</dbReference>
<proteinExistence type="predicted"/>
<dbReference type="Pfam" id="PF13191">
    <property type="entry name" value="AAA_16"/>
    <property type="match status" value="1"/>
</dbReference>
<dbReference type="EMBL" id="VOBR01000012">
    <property type="protein sequence ID" value="TWP50605.1"/>
    <property type="molecule type" value="Genomic_DNA"/>
</dbReference>
<evidence type="ECO:0000313" key="6">
    <source>
        <dbReference type="Proteomes" id="UP000316639"/>
    </source>
</evidence>
<evidence type="ECO:0000256" key="1">
    <source>
        <dbReference type="ARBA" id="ARBA00022741"/>
    </source>
</evidence>
<evidence type="ECO:0000259" key="4">
    <source>
        <dbReference type="Pfam" id="PF13191"/>
    </source>
</evidence>
<dbReference type="PANTHER" id="PTHR16305:SF35">
    <property type="entry name" value="TRANSCRIPTIONAL ACTIVATOR DOMAIN"/>
    <property type="match status" value="1"/>
</dbReference>
<name>A0A563ES85_9PSEU</name>
<evidence type="ECO:0000256" key="2">
    <source>
        <dbReference type="ARBA" id="ARBA00022840"/>
    </source>
</evidence>
<keyword evidence="2" id="KW-0067">ATP-binding</keyword>
<keyword evidence="6" id="KW-1185">Reference proteome</keyword>
<dbReference type="OrthoDB" id="3543649at2"/>
<comment type="caution">
    <text evidence="5">The sequence shown here is derived from an EMBL/GenBank/DDBJ whole genome shotgun (WGS) entry which is preliminary data.</text>
</comment>
<accession>A0A563ES85</accession>
<dbReference type="PANTHER" id="PTHR16305">
    <property type="entry name" value="TESTICULAR SOLUBLE ADENYLYL CYCLASE"/>
    <property type="match status" value="1"/>
</dbReference>
<keyword evidence="1" id="KW-0547">Nucleotide-binding</keyword>
<evidence type="ECO:0000256" key="3">
    <source>
        <dbReference type="SAM" id="Coils"/>
    </source>
</evidence>
<evidence type="ECO:0000313" key="5">
    <source>
        <dbReference type="EMBL" id="TWP50605.1"/>
    </source>
</evidence>
<dbReference type="Proteomes" id="UP000316639">
    <property type="component" value="Unassembled WGS sequence"/>
</dbReference>
<dbReference type="GO" id="GO:0005524">
    <property type="term" value="F:ATP binding"/>
    <property type="evidence" value="ECO:0007669"/>
    <property type="project" value="UniProtKB-KW"/>
</dbReference>
<protein>
    <submittedName>
        <fullName evidence="5">AAA family ATPase</fullName>
    </submittedName>
</protein>
<sequence length="1035" mass="110590">MLGRARQAALLDTAVTRTLDSHGGLVFVTGEAGIGKTVLVAEAAATAERRGALVATGTCWDREDAPSYWPWMQILRGLRRTMTPEAWADAAGGEIAALLGETGGPAASGDGFGLHDAVTTLLVTAARGRPLVVVLDDLHWADPPSVRLLEFVTRHAWFEQLLVIGVYRDVEVESCGHPLGPLLLPLLPKASSVTLTELGPDDVRALLARTAGREPSRGLVAEVHRRTGGNPFFVEQTARLWHSTNSVDVVAPGVRDAVERRLGLLPAPVVELLAAAAVLGPEFDREVLAEMTGRPGREVNSLLAEAVSARLVVPRAEQGRLAFVHDLVRETLYENLAEADARRWHAAAVGAFEALPACAARAAPGETAHHAYLGVPEVAASTAVALLRAAADDAWGRMASGEASVHLTRALRLVPPDDAHEWAAVALDLGSSQHHMGDEAAALRTFHDVAAAARSAGDPVLLVRAALRLRASVWLVHPPEAVRLTTDLINEAHAALFDSGGHGGSDVERERELTARAVEIAREAGDDVALMEGLMARHDTIWSPGTAVERLAIAEELGAAAQRKSDHSVMQLAALLRAVTSLELGDPAGMAELEDRATADPSSTALWTRTAFATLTGRFDEAGACIEQADEIERDNRADVAANGDLATLRIQQRWTLELARGRFDAADALVRSAAGRDHPCPELLLAVTAVERGDIAAASRLAARGGGASEPVSRWYEPLWLRLRAQLAAAGGDPSARGRVRAELAPIAGQWLTMFGASIDGPVVFWTALLDAADGNWDAAAEGFTAARSAADRLGARPWSVRARCHLAEVLNARAGPGDAERAAALTEAAARDAHDLGVAHLLRAEPEVAESPGDTFRFDGQVWWLTYEGVTVHVPDAKGLRDLHVLLGRPGKDVPAADLLFAAGDEPARGARRLGSDPVLDERAKSAYRKRLTQLDERIDAALAQGADARAAELDREREALLTEIRRATGLLGRSRRLGDATERTRKAVTERIRNSLRRLDDRHPALAEHLRQCVSTGSTCRYDPPGPVRWAR</sequence>
<gene>
    <name evidence="5" type="ORF">FKR81_20380</name>
</gene>
<dbReference type="SUPFAM" id="SSF52540">
    <property type="entry name" value="P-loop containing nucleoside triphosphate hydrolases"/>
    <property type="match status" value="1"/>
</dbReference>
<feature type="domain" description="Orc1-like AAA ATPase" evidence="4">
    <location>
        <begin position="2"/>
        <end position="164"/>
    </location>
</feature>
<reference evidence="5 6" key="1">
    <citation type="submission" date="2019-07" db="EMBL/GenBank/DDBJ databases">
        <title>Lentzea xizangensis sp. nov., isolated from Qinghai-Tibetan Plateau Soils.</title>
        <authorList>
            <person name="Huang J."/>
        </authorList>
    </citation>
    <scope>NUCLEOTIDE SEQUENCE [LARGE SCALE GENOMIC DNA]</scope>
    <source>
        <strain evidence="5 6">FXJ1.1311</strain>
    </source>
</reference>
<dbReference type="InterPro" id="IPR041664">
    <property type="entry name" value="AAA_16"/>
</dbReference>